<dbReference type="AlphaFoldDB" id="A0A2P2Q9N0"/>
<feature type="region of interest" description="Disordered" evidence="1">
    <location>
        <begin position="47"/>
        <end position="77"/>
    </location>
</feature>
<feature type="compositionally biased region" description="Polar residues" evidence="1">
    <location>
        <begin position="68"/>
        <end position="77"/>
    </location>
</feature>
<evidence type="ECO:0000313" key="2">
    <source>
        <dbReference type="EMBL" id="MBX63657.1"/>
    </source>
</evidence>
<protein>
    <submittedName>
        <fullName evidence="2">Uncharacterized protein</fullName>
    </submittedName>
</protein>
<proteinExistence type="predicted"/>
<reference evidence="2" key="1">
    <citation type="submission" date="2018-02" db="EMBL/GenBank/DDBJ databases">
        <title>Rhizophora mucronata_Transcriptome.</title>
        <authorList>
            <person name="Meera S.P."/>
            <person name="Sreeshan A."/>
            <person name="Augustine A."/>
        </authorList>
    </citation>
    <scope>NUCLEOTIDE SEQUENCE</scope>
    <source>
        <tissue evidence="2">Leaf</tissue>
    </source>
</reference>
<sequence length="77" mass="8072">MAGRNHLPPPEVPLPRVPLPHPLIYSTTTAYTTLCSCPTPTACVTHQPSSMTVSPSSSARSSLVSLTINGSQALTSR</sequence>
<evidence type="ECO:0000256" key="1">
    <source>
        <dbReference type="SAM" id="MobiDB-lite"/>
    </source>
</evidence>
<name>A0A2P2Q9N0_RHIMU</name>
<feature type="compositionally biased region" description="Low complexity" evidence="1">
    <location>
        <begin position="48"/>
        <end position="67"/>
    </location>
</feature>
<dbReference type="EMBL" id="GGEC01083173">
    <property type="protein sequence ID" value="MBX63657.1"/>
    <property type="molecule type" value="Transcribed_RNA"/>
</dbReference>
<accession>A0A2P2Q9N0</accession>
<organism evidence="2">
    <name type="scientific">Rhizophora mucronata</name>
    <name type="common">Asiatic mangrove</name>
    <dbReference type="NCBI Taxonomy" id="61149"/>
    <lineage>
        <taxon>Eukaryota</taxon>
        <taxon>Viridiplantae</taxon>
        <taxon>Streptophyta</taxon>
        <taxon>Embryophyta</taxon>
        <taxon>Tracheophyta</taxon>
        <taxon>Spermatophyta</taxon>
        <taxon>Magnoliopsida</taxon>
        <taxon>eudicotyledons</taxon>
        <taxon>Gunneridae</taxon>
        <taxon>Pentapetalae</taxon>
        <taxon>rosids</taxon>
        <taxon>fabids</taxon>
        <taxon>Malpighiales</taxon>
        <taxon>Rhizophoraceae</taxon>
        <taxon>Rhizophora</taxon>
    </lineage>
</organism>